<keyword evidence="4 5" id="KW-0660">Purine salvage</keyword>
<dbReference type="InterPro" id="IPR000836">
    <property type="entry name" value="PRTase_dom"/>
</dbReference>
<comment type="catalytic activity">
    <reaction evidence="5">
        <text>XMP + diphosphate = xanthine + 5-phospho-alpha-D-ribose 1-diphosphate</text>
        <dbReference type="Rhea" id="RHEA:10800"/>
        <dbReference type="ChEBI" id="CHEBI:17712"/>
        <dbReference type="ChEBI" id="CHEBI:33019"/>
        <dbReference type="ChEBI" id="CHEBI:57464"/>
        <dbReference type="ChEBI" id="CHEBI:58017"/>
        <dbReference type="EC" id="2.4.2.22"/>
    </reaction>
</comment>
<dbReference type="UniPathway" id="UPA00602">
    <property type="reaction ID" value="UER00658"/>
</dbReference>
<dbReference type="PATRIC" id="fig|1302648.3.peg.1317"/>
<dbReference type="PANTHER" id="PTHR43864:SF1">
    <property type="entry name" value="XANTHINE PHOSPHORIBOSYLTRANSFERASE"/>
    <property type="match status" value="1"/>
</dbReference>
<comment type="function">
    <text evidence="5">Converts the preformed base xanthine, a product of nucleic acid breakdown, to xanthosine 5'-monophosphate (XMP), so it can be reused for RNA or DNA synthesis.</text>
</comment>
<comment type="subunit">
    <text evidence="5">Homodimer.</text>
</comment>
<feature type="binding site" evidence="5">
    <location>
        <position position="20"/>
    </location>
    <ligand>
        <name>xanthine</name>
        <dbReference type="ChEBI" id="CHEBI:17712"/>
    </ligand>
</feature>
<dbReference type="PANTHER" id="PTHR43864">
    <property type="entry name" value="HYPOXANTHINE/GUANINE PHOSPHORIBOSYLTRANSFERASE"/>
    <property type="match status" value="1"/>
</dbReference>
<dbReference type="GO" id="GO:0000310">
    <property type="term" value="F:xanthine phosphoribosyltransferase activity"/>
    <property type="evidence" value="ECO:0007669"/>
    <property type="project" value="UniProtKB-UniRule"/>
</dbReference>
<dbReference type="RefSeq" id="WP_028789365.1">
    <property type="nucleotide sequence ID" value="NZ_JPVT01000132.1"/>
</dbReference>
<name>A0A091BYQ8_9ENTE</name>
<evidence type="ECO:0000259" key="7">
    <source>
        <dbReference type="Pfam" id="PF00156"/>
    </source>
</evidence>
<dbReference type="SUPFAM" id="SSF53271">
    <property type="entry name" value="PRTase-like"/>
    <property type="match status" value="1"/>
</dbReference>
<evidence type="ECO:0000256" key="4">
    <source>
        <dbReference type="ARBA" id="ARBA00022726"/>
    </source>
</evidence>
<protein>
    <recommendedName>
        <fullName evidence="5 6">Xanthine phosphoribosyltransferase</fullName>
        <shortName evidence="5">XPRTase</shortName>
        <ecNumber evidence="5 6">2.4.2.22</ecNumber>
    </recommendedName>
</protein>
<keyword evidence="3 5" id="KW-0808">Transferase</keyword>
<feature type="binding site" evidence="5">
    <location>
        <position position="156"/>
    </location>
    <ligand>
        <name>xanthine</name>
        <dbReference type="ChEBI" id="CHEBI:17712"/>
    </ligand>
</feature>
<feature type="binding site" evidence="5">
    <location>
        <begin position="128"/>
        <end position="132"/>
    </location>
    <ligand>
        <name>5-phospho-alpha-D-ribose 1-diphosphate</name>
        <dbReference type="ChEBI" id="CHEBI:58017"/>
    </ligand>
</feature>
<reference evidence="8 9" key="1">
    <citation type="submission" date="2014-08" db="EMBL/GenBank/DDBJ databases">
        <title>Genome sequence of Tetragenococcus muriaticus.</title>
        <authorList>
            <person name="Chuea-nongthon C."/>
            <person name="Rodtong S."/>
            <person name="Yongsawatdigul J."/>
            <person name="Steele J.L."/>
            <person name="Liu X.-y."/>
            <person name="Speers J."/>
            <person name="Glasner J.D."/>
            <person name="Neeno-Eckwall E.C."/>
        </authorList>
    </citation>
    <scope>NUCLEOTIDE SEQUENCE [LARGE SCALE GENOMIC DNA]</scope>
    <source>
        <strain evidence="8 9">3MR10-3</strain>
    </source>
</reference>
<keyword evidence="9" id="KW-1185">Reference proteome</keyword>
<comment type="similarity">
    <text evidence="5">Belongs to the purine/pyrimidine phosphoribosyltransferase family. Xpt subfamily.</text>
</comment>
<evidence type="ECO:0000256" key="2">
    <source>
        <dbReference type="ARBA" id="ARBA00022676"/>
    </source>
</evidence>
<dbReference type="NCBIfam" id="NF006671">
    <property type="entry name" value="PRK09219.1"/>
    <property type="match status" value="1"/>
</dbReference>
<dbReference type="GO" id="GO:0005737">
    <property type="term" value="C:cytoplasm"/>
    <property type="evidence" value="ECO:0007669"/>
    <property type="project" value="UniProtKB-SubCell"/>
</dbReference>
<organism evidence="8 9">
    <name type="scientific">Tetragenococcus muriaticus 3MR10-3</name>
    <dbReference type="NCBI Taxonomy" id="1302648"/>
    <lineage>
        <taxon>Bacteria</taxon>
        <taxon>Bacillati</taxon>
        <taxon>Bacillota</taxon>
        <taxon>Bacilli</taxon>
        <taxon>Lactobacillales</taxon>
        <taxon>Enterococcaceae</taxon>
        <taxon>Tetragenococcus</taxon>
    </lineage>
</organism>
<dbReference type="NCBIfam" id="TIGR01744">
    <property type="entry name" value="XPRTase"/>
    <property type="match status" value="1"/>
</dbReference>
<comment type="pathway">
    <text evidence="5">Purine metabolism; XMP biosynthesis via salvage pathway; XMP from xanthine: step 1/1.</text>
</comment>
<dbReference type="GO" id="GO:0006166">
    <property type="term" value="P:purine ribonucleoside salvage"/>
    <property type="evidence" value="ECO:0007669"/>
    <property type="project" value="UniProtKB-KW"/>
</dbReference>
<comment type="caution">
    <text evidence="8">The sequence shown here is derived from an EMBL/GenBank/DDBJ whole genome shotgun (WGS) entry which is preliminary data.</text>
</comment>
<evidence type="ECO:0000313" key="8">
    <source>
        <dbReference type="EMBL" id="KFN90756.1"/>
    </source>
</evidence>
<dbReference type="GO" id="GO:0046110">
    <property type="term" value="P:xanthine metabolic process"/>
    <property type="evidence" value="ECO:0007669"/>
    <property type="project" value="UniProtKB-UniRule"/>
</dbReference>
<dbReference type="EMBL" id="JPVT01000132">
    <property type="protein sequence ID" value="KFN90756.1"/>
    <property type="molecule type" value="Genomic_DNA"/>
</dbReference>
<evidence type="ECO:0000256" key="3">
    <source>
        <dbReference type="ARBA" id="ARBA00022679"/>
    </source>
</evidence>
<keyword evidence="2 5" id="KW-0328">Glycosyltransferase</keyword>
<sequence>MEELVRRIQEEGNVLSEGVLKVDRFITHQVDPKLMEQIGSRFAEVFSQKNITKVVTIESSGIAPAIYTAQSLATPMIFARKEKSLTMDEELLTSSVYSFTKQLASTISISRKFLNEQDHVLIVDDFLANGQAAKGLIELCQQAGAQVEGIGIVIEKSFQTGRQLLEDMDVPVVSLARIDSLKEGEVSFKQADA</sequence>
<accession>A0A091BYQ8</accession>
<dbReference type="InterPro" id="IPR029057">
    <property type="entry name" value="PRTase-like"/>
</dbReference>
<proteinExistence type="inferred from homology"/>
<dbReference type="EC" id="2.4.2.22" evidence="5 6"/>
<dbReference type="Proteomes" id="UP000029381">
    <property type="component" value="Unassembled WGS sequence"/>
</dbReference>
<feature type="domain" description="Phosphoribosyltransferase" evidence="7">
    <location>
        <begin position="38"/>
        <end position="160"/>
    </location>
</feature>
<keyword evidence="1 5" id="KW-0963">Cytoplasm</keyword>
<evidence type="ECO:0000313" key="9">
    <source>
        <dbReference type="Proteomes" id="UP000029381"/>
    </source>
</evidence>
<dbReference type="InterPro" id="IPR010079">
    <property type="entry name" value="Xanthine_PRibTrfase"/>
</dbReference>
<dbReference type="GO" id="GO:0032265">
    <property type="term" value="P:XMP salvage"/>
    <property type="evidence" value="ECO:0007669"/>
    <property type="project" value="UniProtKB-UniRule"/>
</dbReference>
<evidence type="ECO:0000256" key="5">
    <source>
        <dbReference type="HAMAP-Rule" id="MF_01184"/>
    </source>
</evidence>
<gene>
    <name evidence="5" type="primary">xpt</name>
    <name evidence="8" type="ORF">TMU3MR103_1350</name>
</gene>
<comment type="subcellular location">
    <subcellularLocation>
        <location evidence="5">Cytoplasm</location>
    </subcellularLocation>
</comment>
<evidence type="ECO:0000256" key="6">
    <source>
        <dbReference type="NCBIfam" id="TIGR01744"/>
    </source>
</evidence>
<dbReference type="HAMAP" id="MF_01184">
    <property type="entry name" value="XPRTase"/>
    <property type="match status" value="1"/>
</dbReference>
<dbReference type="Gene3D" id="3.40.50.2020">
    <property type="match status" value="1"/>
</dbReference>
<feature type="binding site" evidence="5">
    <location>
        <position position="27"/>
    </location>
    <ligand>
        <name>xanthine</name>
        <dbReference type="ChEBI" id="CHEBI:17712"/>
    </ligand>
</feature>
<dbReference type="CDD" id="cd06223">
    <property type="entry name" value="PRTases_typeI"/>
    <property type="match status" value="1"/>
</dbReference>
<dbReference type="InterPro" id="IPR050118">
    <property type="entry name" value="Pur/Pyrimidine_PRTase"/>
</dbReference>
<evidence type="ECO:0000256" key="1">
    <source>
        <dbReference type="ARBA" id="ARBA00022490"/>
    </source>
</evidence>
<dbReference type="AlphaFoldDB" id="A0A091BYQ8"/>
<dbReference type="Pfam" id="PF00156">
    <property type="entry name" value="Pribosyltran"/>
    <property type="match status" value="1"/>
</dbReference>